<dbReference type="PANTHER" id="PTHR33630:SF9">
    <property type="entry name" value="CUTINASE 4"/>
    <property type="match status" value="1"/>
</dbReference>
<dbReference type="InterPro" id="IPR000675">
    <property type="entry name" value="Cutinase/axe"/>
</dbReference>
<dbReference type="EMBL" id="QFOZ01000004">
    <property type="protein sequence ID" value="PZP89028.1"/>
    <property type="molecule type" value="Genomic_DNA"/>
</dbReference>
<dbReference type="RefSeq" id="WP_303678721.1">
    <property type="nucleotide sequence ID" value="NZ_CAKZIO010000008.1"/>
</dbReference>
<dbReference type="AlphaFoldDB" id="A0A2W5ICE5"/>
<dbReference type="Pfam" id="PF01083">
    <property type="entry name" value="Cutinase"/>
    <property type="match status" value="1"/>
</dbReference>
<sequence>MWGKETSPQHGKKRSVGIIVLTLLVVVVVVGALLWNVVGNRPQSKPAKTAAVNPAGCPMVEVLAVPGTWESEPNDDPFHPHFRRNAMLLNVTRPLQQHYDSSRVRVYTIPYLAQFRNMNSEHEASYDDSREQGKDRLAAEMSRMNQHCPQTKFLLTGFSQGAVIAGDVASDIGNSRLTIPDKNMLGVALLADGRRVNGQGINPGKPLNGQGLEVTLGPMGSGLGIISGTDATMKGRRSDGFGVLNERTYQLCSEKDIVCNASKNPVTLIEKGHNFFSNNPIHSQYNTNPDVVPGTTATRWIVQWMEKLINTALA</sequence>
<keyword evidence="3" id="KW-0378">Hydrolase</keyword>
<evidence type="ECO:0000313" key="6">
    <source>
        <dbReference type="EMBL" id="PZP89028.1"/>
    </source>
</evidence>
<comment type="similarity">
    <text evidence="1">Belongs to the cutinase family.</text>
</comment>
<evidence type="ECO:0000313" key="7">
    <source>
        <dbReference type="Proteomes" id="UP000248606"/>
    </source>
</evidence>
<accession>A0A2W5ICE5</accession>
<evidence type="ECO:0008006" key="8">
    <source>
        <dbReference type="Google" id="ProtNLM"/>
    </source>
</evidence>
<evidence type="ECO:0000256" key="1">
    <source>
        <dbReference type="ARBA" id="ARBA00007534"/>
    </source>
</evidence>
<dbReference type="SMART" id="SM01110">
    <property type="entry name" value="Cutinase"/>
    <property type="match status" value="1"/>
</dbReference>
<keyword evidence="2" id="KW-0719">Serine esterase</keyword>
<keyword evidence="5" id="KW-0812">Transmembrane</keyword>
<evidence type="ECO:0000256" key="3">
    <source>
        <dbReference type="ARBA" id="ARBA00022801"/>
    </source>
</evidence>
<name>A0A2W5ICE5_9ACTN</name>
<feature type="transmembrane region" description="Helical" evidence="5">
    <location>
        <begin position="16"/>
        <end position="38"/>
    </location>
</feature>
<dbReference type="SUPFAM" id="SSF53474">
    <property type="entry name" value="alpha/beta-Hydrolases"/>
    <property type="match status" value="1"/>
</dbReference>
<dbReference type="Gene3D" id="3.40.50.1820">
    <property type="entry name" value="alpha/beta hydrolase"/>
    <property type="match status" value="1"/>
</dbReference>
<dbReference type="PANTHER" id="PTHR33630">
    <property type="entry name" value="CUTINASE RV1984C-RELATED-RELATED"/>
    <property type="match status" value="1"/>
</dbReference>
<evidence type="ECO:0000256" key="4">
    <source>
        <dbReference type="ARBA" id="ARBA00023157"/>
    </source>
</evidence>
<evidence type="ECO:0000256" key="2">
    <source>
        <dbReference type="ARBA" id="ARBA00022487"/>
    </source>
</evidence>
<dbReference type="InterPro" id="IPR029058">
    <property type="entry name" value="AB_hydrolase_fold"/>
</dbReference>
<proteinExistence type="inferred from homology"/>
<dbReference type="GO" id="GO:0052689">
    <property type="term" value="F:carboxylic ester hydrolase activity"/>
    <property type="evidence" value="ECO:0007669"/>
    <property type="project" value="UniProtKB-KW"/>
</dbReference>
<dbReference type="Proteomes" id="UP000248606">
    <property type="component" value="Unassembled WGS sequence"/>
</dbReference>
<protein>
    <recommendedName>
        <fullName evidence="8">Cutinase</fullName>
    </recommendedName>
</protein>
<keyword evidence="5" id="KW-0472">Membrane</keyword>
<gene>
    <name evidence="6" type="ORF">DI579_03760</name>
</gene>
<evidence type="ECO:0000256" key="5">
    <source>
        <dbReference type="SAM" id="Phobius"/>
    </source>
</evidence>
<keyword evidence="5" id="KW-1133">Transmembrane helix</keyword>
<reference evidence="6 7" key="1">
    <citation type="submission" date="2017-08" db="EMBL/GenBank/DDBJ databases">
        <title>Infants hospitalized years apart are colonized by the same room-sourced microbial strains.</title>
        <authorList>
            <person name="Brooks B."/>
            <person name="Olm M.R."/>
            <person name="Firek B.A."/>
            <person name="Baker R."/>
            <person name="Thomas B.C."/>
            <person name="Morowitz M.J."/>
            <person name="Banfield J.F."/>
        </authorList>
    </citation>
    <scope>NUCLEOTIDE SEQUENCE [LARGE SCALE GENOMIC DNA]</scope>
    <source>
        <strain evidence="6">S2_006_000_R1_57</strain>
    </source>
</reference>
<comment type="caution">
    <text evidence="6">The sequence shown here is derived from an EMBL/GenBank/DDBJ whole genome shotgun (WGS) entry which is preliminary data.</text>
</comment>
<keyword evidence="4" id="KW-1015">Disulfide bond</keyword>
<organism evidence="6 7">
    <name type="scientific">Lawsonella clevelandensis</name>
    <dbReference type="NCBI Taxonomy" id="1528099"/>
    <lineage>
        <taxon>Bacteria</taxon>
        <taxon>Bacillati</taxon>
        <taxon>Actinomycetota</taxon>
        <taxon>Actinomycetes</taxon>
        <taxon>Mycobacteriales</taxon>
        <taxon>Lawsonellaceae</taxon>
        <taxon>Lawsonella</taxon>
    </lineage>
</organism>